<dbReference type="Pfam" id="PF14310">
    <property type="entry name" value="Fn3-like"/>
    <property type="match status" value="1"/>
</dbReference>
<dbReference type="Pfam" id="PF01915">
    <property type="entry name" value="Glyco_hydro_3_C"/>
    <property type="match status" value="1"/>
</dbReference>
<organism evidence="9 10">
    <name type="scientific">Panicum virgatum</name>
    <name type="common">Blackwell switchgrass</name>
    <dbReference type="NCBI Taxonomy" id="38727"/>
    <lineage>
        <taxon>Eukaryota</taxon>
        <taxon>Viridiplantae</taxon>
        <taxon>Streptophyta</taxon>
        <taxon>Embryophyta</taxon>
        <taxon>Tracheophyta</taxon>
        <taxon>Spermatophyta</taxon>
        <taxon>Magnoliopsida</taxon>
        <taxon>Liliopsida</taxon>
        <taxon>Poales</taxon>
        <taxon>Poaceae</taxon>
        <taxon>PACMAD clade</taxon>
        <taxon>Panicoideae</taxon>
        <taxon>Panicodae</taxon>
        <taxon>Paniceae</taxon>
        <taxon>Panicinae</taxon>
        <taxon>Panicum</taxon>
        <taxon>Panicum sect. Hiantes</taxon>
    </lineage>
</organism>
<dbReference type="FunFam" id="3.20.20.300:FF:000004">
    <property type="entry name" value="probable beta-D-xylosidase 7"/>
    <property type="match status" value="1"/>
</dbReference>
<keyword evidence="6" id="KW-0325">Glycoprotein</keyword>
<keyword evidence="10" id="KW-1185">Reference proteome</keyword>
<dbReference type="AlphaFoldDB" id="A0A8T0Y2K0"/>
<comment type="similarity">
    <text evidence="2">Belongs to the glycosyl hydrolase 3 family.</text>
</comment>
<dbReference type="GO" id="GO:0009505">
    <property type="term" value="C:plant-type cell wall"/>
    <property type="evidence" value="ECO:0007669"/>
    <property type="project" value="TreeGrafter"/>
</dbReference>
<dbReference type="InterPro" id="IPR026891">
    <property type="entry name" value="Fn3-like"/>
</dbReference>
<dbReference type="GO" id="GO:0005576">
    <property type="term" value="C:extracellular region"/>
    <property type="evidence" value="ECO:0007669"/>
    <property type="project" value="UniProtKB-SubCell"/>
</dbReference>
<accession>A0A8T0Y2K0</accession>
<dbReference type="GO" id="GO:0046556">
    <property type="term" value="F:alpha-L-arabinofuranosidase activity"/>
    <property type="evidence" value="ECO:0007669"/>
    <property type="project" value="TreeGrafter"/>
</dbReference>
<name>A0A8T0Y2K0_PANVG</name>
<dbReference type="FunFam" id="2.60.40.10:FF:001112">
    <property type="entry name" value="probable beta-D-xylosidase 7"/>
    <property type="match status" value="1"/>
</dbReference>
<evidence type="ECO:0000256" key="5">
    <source>
        <dbReference type="ARBA" id="ARBA00022801"/>
    </source>
</evidence>
<keyword evidence="4" id="KW-0732">Signal</keyword>
<dbReference type="Proteomes" id="UP000823388">
    <property type="component" value="Chromosome 1K"/>
</dbReference>
<reference evidence="9" key="1">
    <citation type="submission" date="2020-05" db="EMBL/GenBank/DDBJ databases">
        <title>WGS assembly of Panicum virgatum.</title>
        <authorList>
            <person name="Lovell J.T."/>
            <person name="Jenkins J."/>
            <person name="Shu S."/>
            <person name="Juenger T.E."/>
            <person name="Schmutz J."/>
        </authorList>
    </citation>
    <scope>NUCLEOTIDE SEQUENCE</scope>
    <source>
        <strain evidence="9">AP13</strain>
    </source>
</reference>
<keyword evidence="3" id="KW-0964">Secreted</keyword>
<dbReference type="Gene3D" id="2.60.40.10">
    <property type="entry name" value="Immunoglobulins"/>
    <property type="match status" value="1"/>
</dbReference>
<keyword evidence="7" id="KW-0326">Glycosidase</keyword>
<dbReference type="InterPro" id="IPR017853">
    <property type="entry name" value="GH"/>
</dbReference>
<dbReference type="InterPro" id="IPR001764">
    <property type="entry name" value="Glyco_hydro_3_N"/>
</dbReference>
<sequence>MAEKWAVTCTCSRDHSSSSRSTQPPCIASRPALAWRSIYTAAKKASSLGAATHAQHTAMGHRARSSPHVAAPAAALLLHLLTLAPHHAAVASNPPYTCGAGAPPNIPFCDTGLPIDRRVGDLVARMTVAEKISQLGDESPAVPRLGVPAYKWWSEALHGVSDHGRGVHLSGPLRAATSFPQVILTAASFNPHLWYRIGQVIGVEARAVYNNGQAEGLTFWAPNINVFRDPRWGRGQETPGEDPTVAGKYAAVFVRGVQGYGISGPVNSTDLEASACCKHFTAYDLENWKGVTRYVFDAKVTAQDLEDTYNPPFKSCVEDGHASGIMCSYNRVNGVPTCADYNLLSKTARQNWGFYGYITSDCDAVSIIHDAQGYAKTAEDAVADVLKAGMDVNCGSYVQQHGASALQQGKITEQDIDRALHNLFAVRMRLGLFNGDPRRNRFGDIGPDQVCTQEHQDLALEAALEGIVLLKNDGGALPLSKSTVASLGVVGFNANDATRLLGNYFGPPCATATPLQALQGYVKDTRFAAGCNAAACNVTAIPEAVRVASSADAVVLFMGLDQDQEREEVDRLDLTLPGQQQSLIESVARAAKKPVILVLLCGGPVDVSFAKTNPKIGAILWAGYPGEAGGMAIAQVLFGEHNPGGRLPVTWYPQDFTKVPMTDMRMRADPATGYPGRTYRFYRGPTVFDFGYGLSYSKYSHRFVASGTKPPSMSSIAGLKALEPTATSAAGAAMYEVEAIGAEACERLKFPAVVRVQNHGPMDGKHPVLLFLRWPNATDGSGRPARQLIGFRSLHLRAMQAAHVEFEVSPCKHFSRASEDGRKVIDQGSHFVMVGEDDEFEMSFMP</sequence>
<dbReference type="Pfam" id="PF00933">
    <property type="entry name" value="Glyco_hydro_3"/>
    <property type="match status" value="1"/>
</dbReference>
<evidence type="ECO:0000256" key="2">
    <source>
        <dbReference type="ARBA" id="ARBA00005336"/>
    </source>
</evidence>
<evidence type="ECO:0000256" key="7">
    <source>
        <dbReference type="ARBA" id="ARBA00023295"/>
    </source>
</evidence>
<dbReference type="SMART" id="SM01217">
    <property type="entry name" value="Fn3_like"/>
    <property type="match status" value="1"/>
</dbReference>
<dbReference type="GO" id="GO:0009044">
    <property type="term" value="F:xylan 1,4-beta-xylosidase activity"/>
    <property type="evidence" value="ECO:0007669"/>
    <property type="project" value="InterPro"/>
</dbReference>
<dbReference type="PANTHER" id="PTHR42721">
    <property type="entry name" value="SUGAR HYDROLASE-RELATED"/>
    <property type="match status" value="1"/>
</dbReference>
<dbReference type="PANTHER" id="PTHR42721:SF3">
    <property type="entry name" value="BETA-D-XYLOSIDASE 5-RELATED"/>
    <property type="match status" value="1"/>
</dbReference>
<dbReference type="InterPro" id="IPR013783">
    <property type="entry name" value="Ig-like_fold"/>
</dbReference>
<evidence type="ECO:0000313" key="10">
    <source>
        <dbReference type="Proteomes" id="UP000823388"/>
    </source>
</evidence>
<dbReference type="Gene3D" id="3.40.50.1700">
    <property type="entry name" value="Glycoside hydrolase family 3 C-terminal domain"/>
    <property type="match status" value="1"/>
</dbReference>
<dbReference type="GO" id="GO:0031222">
    <property type="term" value="P:arabinan catabolic process"/>
    <property type="evidence" value="ECO:0007669"/>
    <property type="project" value="TreeGrafter"/>
</dbReference>
<dbReference type="Gene3D" id="3.20.20.300">
    <property type="entry name" value="Glycoside hydrolase, family 3, N-terminal domain"/>
    <property type="match status" value="1"/>
</dbReference>
<evidence type="ECO:0000256" key="3">
    <source>
        <dbReference type="ARBA" id="ARBA00022525"/>
    </source>
</evidence>
<proteinExistence type="inferred from homology"/>
<comment type="caution">
    <text evidence="9">The sequence shown here is derived from an EMBL/GenBank/DDBJ whole genome shotgun (WGS) entry which is preliminary data.</text>
</comment>
<evidence type="ECO:0000259" key="8">
    <source>
        <dbReference type="SMART" id="SM01217"/>
    </source>
</evidence>
<evidence type="ECO:0000313" key="9">
    <source>
        <dbReference type="EMBL" id="KAG2661639.1"/>
    </source>
</evidence>
<dbReference type="InterPro" id="IPR044993">
    <property type="entry name" value="BXL"/>
</dbReference>
<evidence type="ECO:0000256" key="4">
    <source>
        <dbReference type="ARBA" id="ARBA00022729"/>
    </source>
</evidence>
<protein>
    <recommendedName>
        <fullName evidence="8">Fibronectin type III-like domain-containing protein</fullName>
    </recommendedName>
</protein>
<dbReference type="InterPro" id="IPR002772">
    <property type="entry name" value="Glyco_hydro_3_C"/>
</dbReference>
<evidence type="ECO:0000256" key="1">
    <source>
        <dbReference type="ARBA" id="ARBA00004613"/>
    </source>
</evidence>
<dbReference type="SUPFAM" id="SSF52279">
    <property type="entry name" value="Beta-D-glucan exohydrolase, C-terminal domain"/>
    <property type="match status" value="1"/>
</dbReference>
<dbReference type="GO" id="GO:0045493">
    <property type="term" value="P:xylan catabolic process"/>
    <property type="evidence" value="ECO:0007669"/>
    <property type="project" value="InterPro"/>
</dbReference>
<keyword evidence="5" id="KW-0378">Hydrolase</keyword>
<dbReference type="InterPro" id="IPR036962">
    <property type="entry name" value="Glyco_hydro_3_N_sf"/>
</dbReference>
<dbReference type="EMBL" id="CM029037">
    <property type="protein sequence ID" value="KAG2661639.1"/>
    <property type="molecule type" value="Genomic_DNA"/>
</dbReference>
<evidence type="ECO:0000256" key="6">
    <source>
        <dbReference type="ARBA" id="ARBA00023180"/>
    </source>
</evidence>
<dbReference type="PRINTS" id="PR00133">
    <property type="entry name" value="GLHYDRLASE3"/>
</dbReference>
<dbReference type="InterPro" id="IPR036881">
    <property type="entry name" value="Glyco_hydro_3_C_sf"/>
</dbReference>
<gene>
    <name evidence="9" type="ORF">PVAP13_1KG208703</name>
</gene>
<dbReference type="FunFam" id="3.40.50.1700:FF:000001">
    <property type="entry name" value="probable beta-D-xylosidase 2"/>
    <property type="match status" value="1"/>
</dbReference>
<comment type="subcellular location">
    <subcellularLocation>
        <location evidence="1">Secreted</location>
    </subcellularLocation>
</comment>
<dbReference type="SUPFAM" id="SSF51445">
    <property type="entry name" value="(Trans)glycosidases"/>
    <property type="match status" value="1"/>
</dbReference>
<feature type="domain" description="Fibronectin type III-like" evidence="8">
    <location>
        <begin position="766"/>
        <end position="838"/>
    </location>
</feature>